<evidence type="ECO:0000313" key="2">
    <source>
        <dbReference type="EMBL" id="EKB53604.1"/>
    </source>
</evidence>
<evidence type="ECO:0008006" key="4">
    <source>
        <dbReference type="Google" id="ProtNLM"/>
    </source>
</evidence>
<evidence type="ECO:0000313" key="3">
    <source>
        <dbReference type="Proteomes" id="UP000005147"/>
    </source>
</evidence>
<comment type="caution">
    <text evidence="2">The sequence shown here is derived from an EMBL/GenBank/DDBJ whole genome shotgun (WGS) entry which is preliminary data.</text>
</comment>
<gene>
    <name evidence="2" type="ORF">HMPREF9707_01629</name>
</gene>
<reference evidence="2 3" key="1">
    <citation type="submission" date="2012-07" db="EMBL/GenBank/DDBJ databases">
        <title>The Genome Sequence of Facklamia ignava CCUG 37419.</title>
        <authorList>
            <consortium name="The Broad Institute Genome Sequencing Platform"/>
            <person name="Earl A."/>
            <person name="Ward D."/>
            <person name="Feldgarden M."/>
            <person name="Gevers D."/>
            <person name="Huys G."/>
            <person name="Walker B."/>
            <person name="Young S.K."/>
            <person name="Zeng Q."/>
            <person name="Gargeya S."/>
            <person name="Fitzgerald M."/>
            <person name="Haas B."/>
            <person name="Abouelleil A."/>
            <person name="Alvarado L."/>
            <person name="Arachchi H.M."/>
            <person name="Berlin A.M."/>
            <person name="Chapman S.B."/>
            <person name="Goldberg J."/>
            <person name="Griggs A."/>
            <person name="Gujja S."/>
            <person name="Hansen M."/>
            <person name="Howarth C."/>
            <person name="Imamovic A."/>
            <person name="Larimer J."/>
            <person name="McCowen C."/>
            <person name="Montmayeur A."/>
            <person name="Murphy C."/>
            <person name="Neiman D."/>
            <person name="Pearson M."/>
            <person name="Priest M."/>
            <person name="Roberts A."/>
            <person name="Saif S."/>
            <person name="Shea T."/>
            <person name="Sisk P."/>
            <person name="Sykes S."/>
            <person name="Wortman J."/>
            <person name="Nusbaum C."/>
            <person name="Birren B."/>
        </authorList>
    </citation>
    <scope>NUCLEOTIDE SEQUENCE [LARGE SCALE GENOMIC DNA]</scope>
    <source>
        <strain evidence="2 3">CCUG 37419</strain>
    </source>
</reference>
<dbReference type="HOGENOM" id="CLU_043122_1_1_9"/>
<sequence length="382" mass="43458">MTNKKHALLSASSSHRWLKHAPIALLEAMVTEESSEAAEQGTAAHAMAEHFLKLKLGQDSSLEGSIYHDDEMERYCQDYANFVVEHKESLGENTLLFIEQRLDFSRYVPEGFGTGDAVLISNNILHIIDFKYGKYYVNPENNTQLLLYALGALELVESIYDIEEVRMTIYQPRIGNVSTWTMDVDPILEWANGELKVKAMQAAKGEGSLEYGDWLAMTKIKAISKDRAKHHLELRKYELKEAHLLNDEEMAEVLSHVDDLLKWVKDVKEYAQKQAVEYGKDYPGFKLVEGRSSRKYVNPALIEQRAEEKGIEGIYQETLLPLTKLESKLGKEQFKEVFGDLITKPSGQPTLVPESDGRPEIVKHDVNEDFNVEKGEKNYGND</sequence>
<organism evidence="2 3">
    <name type="scientific">Falseniella ignava CCUG 37419</name>
    <dbReference type="NCBI Taxonomy" id="883112"/>
    <lineage>
        <taxon>Bacteria</taxon>
        <taxon>Bacillati</taxon>
        <taxon>Bacillota</taxon>
        <taxon>Bacilli</taxon>
        <taxon>Lactobacillales</taxon>
        <taxon>Aerococcaceae</taxon>
        <taxon>Falseniella</taxon>
    </lineage>
</organism>
<dbReference type="STRING" id="883112.HMPREF9707_01629"/>
<protein>
    <recommendedName>
        <fullName evidence="4">DUF2800 domain-containing protein</fullName>
    </recommendedName>
</protein>
<feature type="region of interest" description="Disordered" evidence="1">
    <location>
        <begin position="345"/>
        <end position="382"/>
    </location>
</feature>
<dbReference type="eggNOG" id="COG2887">
    <property type="taxonomic scope" value="Bacteria"/>
</dbReference>
<dbReference type="RefSeq" id="WP_006702262.1">
    <property type="nucleotide sequence ID" value="NZ_JH932302.1"/>
</dbReference>
<keyword evidence="3" id="KW-1185">Reference proteome</keyword>
<dbReference type="EMBL" id="AGZE01000038">
    <property type="protein sequence ID" value="EKB53604.1"/>
    <property type="molecule type" value="Genomic_DNA"/>
</dbReference>
<evidence type="ECO:0000256" key="1">
    <source>
        <dbReference type="SAM" id="MobiDB-lite"/>
    </source>
</evidence>
<feature type="compositionally biased region" description="Basic and acidic residues" evidence="1">
    <location>
        <begin position="355"/>
        <end position="382"/>
    </location>
</feature>
<dbReference type="Pfam" id="PF10926">
    <property type="entry name" value="DUF2800"/>
    <property type="match status" value="1"/>
</dbReference>
<dbReference type="Proteomes" id="UP000005147">
    <property type="component" value="Unassembled WGS sequence"/>
</dbReference>
<name>K1MC28_9LACT</name>
<accession>K1MC28</accession>
<proteinExistence type="predicted"/>
<dbReference type="AlphaFoldDB" id="K1MC28"/>
<dbReference type="InterPro" id="IPR021229">
    <property type="entry name" value="DUF2800"/>
</dbReference>
<dbReference type="PATRIC" id="fig|883112.3.peg.1626"/>